<keyword evidence="3 5" id="KW-0949">S-adenosyl-L-methionine</keyword>
<dbReference type="AlphaFoldDB" id="A0A917F9Q1"/>
<dbReference type="EC" id="2.4.99.17" evidence="5"/>
<dbReference type="GO" id="GO:0051075">
    <property type="term" value="F:S-adenosylmethionine:tRNA ribosyltransferase-isomerase activity"/>
    <property type="evidence" value="ECO:0007669"/>
    <property type="project" value="UniProtKB-EC"/>
</dbReference>
<protein>
    <recommendedName>
        <fullName evidence="5">S-adenosylmethionine:tRNA ribosyltransferase-isomerase</fullName>
        <ecNumber evidence="5">2.4.99.17</ecNumber>
    </recommendedName>
    <alternativeName>
        <fullName evidence="5">Queuosine biosynthesis protein QueA</fullName>
    </alternativeName>
</protein>
<evidence type="ECO:0000256" key="2">
    <source>
        <dbReference type="ARBA" id="ARBA00022679"/>
    </source>
</evidence>
<evidence type="ECO:0000313" key="7">
    <source>
        <dbReference type="Proteomes" id="UP000606044"/>
    </source>
</evidence>
<dbReference type="NCBIfam" id="TIGR00113">
    <property type="entry name" value="queA"/>
    <property type="match status" value="1"/>
</dbReference>
<keyword evidence="1 5" id="KW-0963">Cytoplasm</keyword>
<dbReference type="GO" id="GO:0008616">
    <property type="term" value="P:tRNA queuosine(34) biosynthetic process"/>
    <property type="evidence" value="ECO:0007669"/>
    <property type="project" value="UniProtKB-UniRule"/>
</dbReference>
<comment type="function">
    <text evidence="5">Transfers and isomerizes the ribose moiety from AdoMet to the 7-aminomethyl group of 7-deazaguanine (preQ1-tRNA) to give epoxyqueuosine (oQ-tRNA).</text>
</comment>
<evidence type="ECO:0000256" key="4">
    <source>
        <dbReference type="ARBA" id="ARBA00022785"/>
    </source>
</evidence>
<dbReference type="InterPro" id="IPR042118">
    <property type="entry name" value="QueA_dom1"/>
</dbReference>
<name>A0A917F9Q1_9HYPH</name>
<dbReference type="InterPro" id="IPR003699">
    <property type="entry name" value="QueA"/>
</dbReference>
<comment type="catalytic activity">
    <reaction evidence="5">
        <text>7-aminomethyl-7-carbaguanosine(34) in tRNA + S-adenosyl-L-methionine = epoxyqueuosine(34) in tRNA + adenine + L-methionine + 2 H(+)</text>
        <dbReference type="Rhea" id="RHEA:32155"/>
        <dbReference type="Rhea" id="RHEA-COMP:10342"/>
        <dbReference type="Rhea" id="RHEA-COMP:18582"/>
        <dbReference type="ChEBI" id="CHEBI:15378"/>
        <dbReference type="ChEBI" id="CHEBI:16708"/>
        <dbReference type="ChEBI" id="CHEBI:57844"/>
        <dbReference type="ChEBI" id="CHEBI:59789"/>
        <dbReference type="ChEBI" id="CHEBI:82833"/>
        <dbReference type="ChEBI" id="CHEBI:194443"/>
        <dbReference type="EC" id="2.4.99.17"/>
    </reaction>
</comment>
<comment type="subunit">
    <text evidence="5">Monomer.</text>
</comment>
<comment type="caution">
    <text evidence="6">The sequence shown here is derived from an EMBL/GenBank/DDBJ whole genome shotgun (WGS) entry which is preliminary data.</text>
</comment>
<dbReference type="PANTHER" id="PTHR30307:SF0">
    <property type="entry name" value="S-ADENOSYLMETHIONINE:TRNA RIBOSYLTRANSFERASE-ISOMERASE"/>
    <property type="match status" value="1"/>
</dbReference>
<dbReference type="SUPFAM" id="SSF111337">
    <property type="entry name" value="QueA-like"/>
    <property type="match status" value="1"/>
</dbReference>
<gene>
    <name evidence="5 6" type="primary">queA</name>
    <name evidence="6" type="ORF">GCM10007301_20000</name>
</gene>
<proteinExistence type="inferred from homology"/>
<reference evidence="6" key="2">
    <citation type="submission" date="2020-09" db="EMBL/GenBank/DDBJ databases">
        <authorList>
            <person name="Sun Q."/>
            <person name="Sedlacek I."/>
        </authorList>
    </citation>
    <scope>NUCLEOTIDE SEQUENCE</scope>
    <source>
        <strain evidence="6">CCM 7897</strain>
    </source>
</reference>
<keyword evidence="7" id="KW-1185">Reference proteome</keyword>
<dbReference type="GO" id="GO:0005737">
    <property type="term" value="C:cytoplasm"/>
    <property type="evidence" value="ECO:0007669"/>
    <property type="project" value="UniProtKB-SubCell"/>
</dbReference>
<accession>A0A917F9Q1</accession>
<keyword evidence="4 5" id="KW-0671">Queuosine biosynthesis</keyword>
<dbReference type="InterPro" id="IPR036100">
    <property type="entry name" value="QueA_sf"/>
</dbReference>
<evidence type="ECO:0000256" key="1">
    <source>
        <dbReference type="ARBA" id="ARBA00022490"/>
    </source>
</evidence>
<dbReference type="Pfam" id="PF02547">
    <property type="entry name" value="Queuosine_synth"/>
    <property type="match status" value="1"/>
</dbReference>
<dbReference type="PANTHER" id="PTHR30307">
    <property type="entry name" value="S-ADENOSYLMETHIONINE:TRNA RIBOSYLTRANSFERASE-ISOMERASE"/>
    <property type="match status" value="1"/>
</dbReference>
<reference evidence="6" key="1">
    <citation type="journal article" date="2014" name="Int. J. Syst. Evol. Microbiol.">
        <title>Complete genome sequence of Corynebacterium casei LMG S-19264T (=DSM 44701T), isolated from a smear-ripened cheese.</title>
        <authorList>
            <consortium name="US DOE Joint Genome Institute (JGI-PGF)"/>
            <person name="Walter F."/>
            <person name="Albersmeier A."/>
            <person name="Kalinowski J."/>
            <person name="Ruckert C."/>
        </authorList>
    </citation>
    <scope>NUCLEOTIDE SEQUENCE</scope>
    <source>
        <strain evidence="6">CCM 7897</strain>
    </source>
</reference>
<dbReference type="Gene3D" id="3.40.1780.10">
    <property type="entry name" value="QueA-like"/>
    <property type="match status" value="1"/>
</dbReference>
<dbReference type="InterPro" id="IPR042119">
    <property type="entry name" value="QueA_dom2"/>
</dbReference>
<evidence type="ECO:0000313" key="6">
    <source>
        <dbReference type="EMBL" id="GGF60270.1"/>
    </source>
</evidence>
<dbReference type="HAMAP" id="MF_00113">
    <property type="entry name" value="QueA"/>
    <property type="match status" value="1"/>
</dbReference>
<evidence type="ECO:0000256" key="5">
    <source>
        <dbReference type="HAMAP-Rule" id="MF_00113"/>
    </source>
</evidence>
<dbReference type="NCBIfam" id="NF001140">
    <property type="entry name" value="PRK00147.1"/>
    <property type="match status" value="1"/>
</dbReference>
<dbReference type="EMBL" id="BMCT01000002">
    <property type="protein sequence ID" value="GGF60270.1"/>
    <property type="molecule type" value="Genomic_DNA"/>
</dbReference>
<organism evidence="6 7">
    <name type="scientific">Azorhizobium oxalatiphilum</name>
    <dbReference type="NCBI Taxonomy" id="980631"/>
    <lineage>
        <taxon>Bacteria</taxon>
        <taxon>Pseudomonadati</taxon>
        <taxon>Pseudomonadota</taxon>
        <taxon>Alphaproteobacteria</taxon>
        <taxon>Hyphomicrobiales</taxon>
        <taxon>Xanthobacteraceae</taxon>
        <taxon>Azorhizobium</taxon>
    </lineage>
</organism>
<comment type="subcellular location">
    <subcellularLocation>
        <location evidence="5">Cytoplasm</location>
    </subcellularLocation>
</comment>
<keyword evidence="2 5" id="KW-0808">Transferase</keyword>
<dbReference type="Proteomes" id="UP000606044">
    <property type="component" value="Unassembled WGS sequence"/>
</dbReference>
<comment type="pathway">
    <text evidence="5">tRNA modification; tRNA-queuosine biosynthesis.</text>
</comment>
<comment type="similarity">
    <text evidence="5">Belongs to the QueA family.</text>
</comment>
<evidence type="ECO:0000256" key="3">
    <source>
        <dbReference type="ARBA" id="ARBA00022691"/>
    </source>
</evidence>
<dbReference type="Gene3D" id="2.40.10.240">
    <property type="entry name" value="QueA-like"/>
    <property type="match status" value="1"/>
</dbReference>
<sequence>MPGYERDSFFRWAVPGRIRGRMRVDAFDFDLPPERIALRPAEPRESARLLRVRPGHTPELADLTIADLPSLLRAGDAIVVNDTKVIPARLDGTRTREGGSTVAIEATLIRRLGPDSWAAFARPAKRLAPGETVVFAGGAGTLEARVLAKTESGEVHFGFALSSAELDAAIDAIGHMPLPPYIAAKRPEDERDRTDYQPVFARVEGSVAAPTASLHFTPALLEQIRAMGVSQHTVTLHVGAGTFLPVKADDTADHQMHAEWGEVGAETADALNAVKARGGRILTVGSTATRLIESAATPEGLIRPYLGETDIFITPGYAFRASDLMLTNFHLPKSTLVMLVAAFVGHETQKRTYAHAIANGYRFYSYGDACLLERAPK</sequence>